<gene>
    <name evidence="2" type="ORF">AVEN_218145_1</name>
</gene>
<evidence type="ECO:0000313" key="2">
    <source>
        <dbReference type="EMBL" id="GBN06483.1"/>
    </source>
</evidence>
<dbReference type="Gene3D" id="3.30.420.10">
    <property type="entry name" value="Ribonuclease H-like superfamily/Ribonuclease H"/>
    <property type="match status" value="1"/>
</dbReference>
<dbReference type="InterPro" id="IPR036397">
    <property type="entry name" value="RNaseH_sf"/>
</dbReference>
<name>A0A4Y2KY92_ARAVE</name>
<organism evidence="2 3">
    <name type="scientific">Araneus ventricosus</name>
    <name type="common">Orbweaver spider</name>
    <name type="synonym">Epeira ventricosa</name>
    <dbReference type="NCBI Taxonomy" id="182803"/>
    <lineage>
        <taxon>Eukaryota</taxon>
        <taxon>Metazoa</taxon>
        <taxon>Ecdysozoa</taxon>
        <taxon>Arthropoda</taxon>
        <taxon>Chelicerata</taxon>
        <taxon>Arachnida</taxon>
        <taxon>Araneae</taxon>
        <taxon>Araneomorphae</taxon>
        <taxon>Entelegynae</taxon>
        <taxon>Araneoidea</taxon>
        <taxon>Araneidae</taxon>
        <taxon>Araneus</taxon>
    </lineage>
</organism>
<dbReference type="GO" id="GO:0003676">
    <property type="term" value="F:nucleic acid binding"/>
    <property type="evidence" value="ECO:0007669"/>
    <property type="project" value="InterPro"/>
</dbReference>
<protein>
    <submittedName>
        <fullName evidence="2">Uncharacterized protein</fullName>
    </submittedName>
</protein>
<dbReference type="EMBL" id="BGPR01005068">
    <property type="protein sequence ID" value="GBN06483.1"/>
    <property type="molecule type" value="Genomic_DNA"/>
</dbReference>
<evidence type="ECO:0000313" key="3">
    <source>
        <dbReference type="Proteomes" id="UP000499080"/>
    </source>
</evidence>
<proteinExistence type="predicted"/>
<accession>A0A4Y2KY92</accession>
<reference evidence="2 3" key="1">
    <citation type="journal article" date="2019" name="Sci. Rep.">
        <title>Orb-weaving spider Araneus ventricosus genome elucidates the spidroin gene catalogue.</title>
        <authorList>
            <person name="Kono N."/>
            <person name="Nakamura H."/>
            <person name="Ohtoshi R."/>
            <person name="Moran D.A.P."/>
            <person name="Shinohara A."/>
            <person name="Yoshida Y."/>
            <person name="Fujiwara M."/>
            <person name="Mori M."/>
            <person name="Tomita M."/>
            <person name="Arakawa K."/>
        </authorList>
    </citation>
    <scope>NUCLEOTIDE SEQUENCE [LARGE SCALE GENOMIC DNA]</scope>
</reference>
<keyword evidence="3" id="KW-1185">Reference proteome</keyword>
<feature type="signal peptide" evidence="1">
    <location>
        <begin position="1"/>
        <end position="24"/>
    </location>
</feature>
<feature type="chain" id="PRO_5021494907" evidence="1">
    <location>
        <begin position="25"/>
        <end position="109"/>
    </location>
</feature>
<sequence length="109" mass="12460">MGMRARMAMSLEWFCSWTIMQDLAQQVTQKNTFFAWDGRHWITQPTSCPMPDLAPSDIHLSSALKLTPSGRHFRSNEEVQQAVMNFLHSLGTHFCQNGVLKLIFGPKHV</sequence>
<evidence type="ECO:0000256" key="1">
    <source>
        <dbReference type="SAM" id="SignalP"/>
    </source>
</evidence>
<keyword evidence="1" id="KW-0732">Signal</keyword>
<dbReference type="AlphaFoldDB" id="A0A4Y2KY92"/>
<comment type="caution">
    <text evidence="2">The sequence shown here is derived from an EMBL/GenBank/DDBJ whole genome shotgun (WGS) entry which is preliminary data.</text>
</comment>
<dbReference type="Proteomes" id="UP000499080">
    <property type="component" value="Unassembled WGS sequence"/>
</dbReference>